<dbReference type="AlphaFoldDB" id="A0A8H6HLM6"/>
<evidence type="ECO:0000313" key="1">
    <source>
        <dbReference type="EMBL" id="KAF6748690.1"/>
    </source>
</evidence>
<gene>
    <name evidence="1" type="ORF">DFP72DRAFT_853323</name>
</gene>
<name>A0A8H6HLM6_9AGAR</name>
<reference evidence="1 2" key="1">
    <citation type="submission" date="2020-07" db="EMBL/GenBank/DDBJ databases">
        <title>Comparative genomics of pyrophilous fungi reveals a link between fire events and developmental genes.</title>
        <authorList>
            <consortium name="DOE Joint Genome Institute"/>
            <person name="Steindorff A.S."/>
            <person name="Carver A."/>
            <person name="Calhoun S."/>
            <person name="Stillman K."/>
            <person name="Liu H."/>
            <person name="Lipzen A."/>
            <person name="Pangilinan J."/>
            <person name="Labutti K."/>
            <person name="Bruns T.D."/>
            <person name="Grigoriev I.V."/>
        </authorList>
    </citation>
    <scope>NUCLEOTIDE SEQUENCE [LARGE SCALE GENOMIC DNA]</scope>
    <source>
        <strain evidence="1 2">CBS 144469</strain>
    </source>
</reference>
<proteinExistence type="predicted"/>
<organism evidence="1 2">
    <name type="scientific">Ephemerocybe angulata</name>
    <dbReference type="NCBI Taxonomy" id="980116"/>
    <lineage>
        <taxon>Eukaryota</taxon>
        <taxon>Fungi</taxon>
        <taxon>Dikarya</taxon>
        <taxon>Basidiomycota</taxon>
        <taxon>Agaricomycotina</taxon>
        <taxon>Agaricomycetes</taxon>
        <taxon>Agaricomycetidae</taxon>
        <taxon>Agaricales</taxon>
        <taxon>Agaricineae</taxon>
        <taxon>Psathyrellaceae</taxon>
        <taxon>Ephemerocybe</taxon>
    </lineage>
</organism>
<sequence>MSKASSSRRLRPPYFFRGGKGIKGNEREKHGVRGLKKDEISRIARLVRTWLNHMLGESCGTWWPRLRMKLALRGKVPRFRFTITRFTTQFKAHRQKLRSGGNSREYSLIRSTSGTMPNTRATEWIIIRTIGVKRTPDVNGVAGARACTDWVLLRARAAMQPHSNLIKYRVLPGSQMAHCKSPPSTLIDLEPP</sequence>
<comment type="caution">
    <text evidence="1">The sequence shown here is derived from an EMBL/GenBank/DDBJ whole genome shotgun (WGS) entry which is preliminary data.</text>
</comment>
<dbReference type="EMBL" id="JACGCI010000069">
    <property type="protein sequence ID" value="KAF6748690.1"/>
    <property type="molecule type" value="Genomic_DNA"/>
</dbReference>
<evidence type="ECO:0000313" key="2">
    <source>
        <dbReference type="Proteomes" id="UP000521943"/>
    </source>
</evidence>
<dbReference type="Proteomes" id="UP000521943">
    <property type="component" value="Unassembled WGS sequence"/>
</dbReference>
<accession>A0A8H6HLM6</accession>
<protein>
    <submittedName>
        <fullName evidence="1">Uncharacterized protein</fullName>
    </submittedName>
</protein>
<keyword evidence="2" id="KW-1185">Reference proteome</keyword>